<evidence type="ECO:0000256" key="16">
    <source>
        <dbReference type="SAM" id="SignalP"/>
    </source>
</evidence>
<comment type="similarity">
    <text evidence="3 15">Belongs to the peptidase S11 family.</text>
</comment>
<feature type="active site" evidence="13">
    <location>
        <position position="115"/>
    </location>
</feature>
<keyword evidence="8" id="KW-0378">Hydrolase</keyword>
<keyword evidence="10" id="KW-0573">Peptidoglycan synthesis</keyword>
<proteinExistence type="inferred from homology"/>
<dbReference type="UniPathway" id="UPA00219"/>
<dbReference type="GO" id="GO:0008360">
    <property type="term" value="P:regulation of cell shape"/>
    <property type="evidence" value="ECO:0007669"/>
    <property type="project" value="UniProtKB-KW"/>
</dbReference>
<dbReference type="Gene3D" id="3.40.710.10">
    <property type="entry name" value="DD-peptidase/beta-lactamase superfamily"/>
    <property type="match status" value="1"/>
</dbReference>
<evidence type="ECO:0000259" key="17">
    <source>
        <dbReference type="SMART" id="SM00936"/>
    </source>
</evidence>
<evidence type="ECO:0000256" key="11">
    <source>
        <dbReference type="ARBA" id="ARBA00023316"/>
    </source>
</evidence>
<keyword evidence="11" id="KW-0961">Cell wall biogenesis/degradation</keyword>
<evidence type="ECO:0000256" key="15">
    <source>
        <dbReference type="RuleBase" id="RU004016"/>
    </source>
</evidence>
<dbReference type="GO" id="GO:0009002">
    <property type="term" value="F:serine-type D-Ala-D-Ala carboxypeptidase activity"/>
    <property type="evidence" value="ECO:0007669"/>
    <property type="project" value="UniProtKB-EC"/>
</dbReference>
<evidence type="ECO:0000256" key="3">
    <source>
        <dbReference type="ARBA" id="ARBA00007164"/>
    </source>
</evidence>
<dbReference type="SMART" id="SM00936">
    <property type="entry name" value="PBP5_C"/>
    <property type="match status" value="1"/>
</dbReference>
<keyword evidence="19" id="KW-1185">Reference proteome</keyword>
<evidence type="ECO:0000313" key="19">
    <source>
        <dbReference type="Proteomes" id="UP000215181"/>
    </source>
</evidence>
<sequence length="375" mass="41160">MRFFLAVLISLFSVAALAQSVPPPALAAKAWVLVDHATGQTLADKDADARIEPASLTKLMTAYLTFAALKAGTLTPDQVVPVSEKAWRMEGSRMFIEPNKPVTVDELIRGVIVQSGNDACVALAETIAGSEEAFTALMNREAQRLGMTNTHFTNSTGLPDPQLYTTARDLSLLASAIVRDFPEYYSLYSMKEYTYNNIKQPNRNRLLYMDATVDGMKTGHTSTAGYCLVSTAQRGSRRLISVVLGASSDTVRAQESLKLLNFGFQFYDTVKLYSADEVLSQFRVWKGKENEVAVGFTRDFVMSLPKEAAQKVQVTLESRQPLVAPLEKGQEVGTLKLSVDGKAIGDYPVVALKDVPVAGFFGRLWDAIVMFFKNL</sequence>
<evidence type="ECO:0000256" key="12">
    <source>
        <dbReference type="ARBA" id="ARBA00034000"/>
    </source>
</evidence>
<evidence type="ECO:0000256" key="4">
    <source>
        <dbReference type="ARBA" id="ARBA00012448"/>
    </source>
</evidence>
<dbReference type="GO" id="GO:0006508">
    <property type="term" value="P:proteolysis"/>
    <property type="evidence" value="ECO:0007669"/>
    <property type="project" value="UniProtKB-KW"/>
</dbReference>
<evidence type="ECO:0000256" key="2">
    <source>
        <dbReference type="ARBA" id="ARBA00004752"/>
    </source>
</evidence>
<dbReference type="InterPro" id="IPR001967">
    <property type="entry name" value="Peptidase_S11_N"/>
</dbReference>
<dbReference type="PANTHER" id="PTHR21581:SF6">
    <property type="entry name" value="TRAFFICKING PROTEIN PARTICLE COMPLEX SUBUNIT 12"/>
    <property type="match status" value="1"/>
</dbReference>
<gene>
    <name evidence="18" type="ORF">CGK74_17440</name>
</gene>
<dbReference type="GO" id="GO:0071555">
    <property type="term" value="P:cell wall organization"/>
    <property type="evidence" value="ECO:0007669"/>
    <property type="project" value="UniProtKB-KW"/>
</dbReference>
<dbReference type="SUPFAM" id="SSF56601">
    <property type="entry name" value="beta-lactamase/transpeptidase-like"/>
    <property type="match status" value="1"/>
</dbReference>
<comment type="caution">
    <text evidence="18">The sequence shown here is derived from an EMBL/GenBank/DDBJ whole genome shotgun (WGS) entry which is preliminary data.</text>
</comment>
<dbReference type="PANTHER" id="PTHR21581">
    <property type="entry name" value="D-ALANYL-D-ALANINE CARBOXYPEPTIDASE"/>
    <property type="match status" value="1"/>
</dbReference>
<reference evidence="18 19" key="1">
    <citation type="submission" date="2017-07" db="EMBL/GenBank/DDBJ databases">
        <title>Thauera sp. KNDSS-Mac4 genome sequence and assembly.</title>
        <authorList>
            <person name="Mayilraj S."/>
        </authorList>
    </citation>
    <scope>NUCLEOTIDE SEQUENCE [LARGE SCALE GENOMIC DNA]</scope>
    <source>
        <strain evidence="18 19">KNDSS-Mac4</strain>
    </source>
</reference>
<dbReference type="InterPro" id="IPR012338">
    <property type="entry name" value="Beta-lactam/transpept-like"/>
</dbReference>
<evidence type="ECO:0000256" key="6">
    <source>
        <dbReference type="ARBA" id="ARBA00022670"/>
    </source>
</evidence>
<dbReference type="Pfam" id="PF00768">
    <property type="entry name" value="Peptidase_S11"/>
    <property type="match status" value="1"/>
</dbReference>
<dbReference type="InterPro" id="IPR015956">
    <property type="entry name" value="Peniciliin-bd_prot_C_sf"/>
</dbReference>
<dbReference type="SUPFAM" id="SSF69189">
    <property type="entry name" value="Penicillin-binding protein associated domain"/>
    <property type="match status" value="1"/>
</dbReference>
<comment type="pathway">
    <text evidence="2">Cell wall biogenesis; peptidoglycan biosynthesis.</text>
</comment>
<dbReference type="EMBL" id="NOIH01000035">
    <property type="protein sequence ID" value="OYD52526.1"/>
    <property type="molecule type" value="Genomic_DNA"/>
</dbReference>
<dbReference type="PRINTS" id="PR00725">
    <property type="entry name" value="DADACBPTASE1"/>
</dbReference>
<dbReference type="GO" id="GO:0009252">
    <property type="term" value="P:peptidoglycan biosynthetic process"/>
    <property type="evidence" value="ECO:0007669"/>
    <property type="project" value="UniProtKB-UniPathway"/>
</dbReference>
<name>A0A235EU01_9RHOO</name>
<dbReference type="Pfam" id="PF07943">
    <property type="entry name" value="PBP5_C"/>
    <property type="match status" value="1"/>
</dbReference>
<protein>
    <recommendedName>
        <fullName evidence="4">serine-type D-Ala-D-Ala carboxypeptidase</fullName>
        <ecNumber evidence="4">3.4.16.4</ecNumber>
    </recommendedName>
</protein>
<feature type="domain" description="Peptidase S11 D-Ala-D-Ala carboxypeptidase A C-terminal" evidence="17">
    <location>
        <begin position="267"/>
        <end position="357"/>
    </location>
</feature>
<dbReference type="EC" id="3.4.16.4" evidence="4"/>
<evidence type="ECO:0000256" key="5">
    <source>
        <dbReference type="ARBA" id="ARBA00022645"/>
    </source>
</evidence>
<dbReference type="AlphaFoldDB" id="A0A235EU01"/>
<evidence type="ECO:0000313" key="18">
    <source>
        <dbReference type="EMBL" id="OYD52526.1"/>
    </source>
</evidence>
<comment type="catalytic activity">
    <reaction evidence="12">
        <text>Preferential cleavage: (Ac)2-L-Lys-D-Ala-|-D-Ala. Also transpeptidation of peptidyl-alanyl moieties that are N-acyl substituents of D-alanine.</text>
        <dbReference type="EC" id="3.4.16.4"/>
    </reaction>
</comment>
<evidence type="ECO:0000256" key="14">
    <source>
        <dbReference type="PIRSR" id="PIRSR618044-2"/>
    </source>
</evidence>
<organism evidence="18 19">
    <name type="scientific">Thauera propionica</name>
    <dbReference type="NCBI Taxonomy" id="2019431"/>
    <lineage>
        <taxon>Bacteria</taxon>
        <taxon>Pseudomonadati</taxon>
        <taxon>Pseudomonadota</taxon>
        <taxon>Betaproteobacteria</taxon>
        <taxon>Rhodocyclales</taxon>
        <taxon>Zoogloeaceae</taxon>
        <taxon>Thauera</taxon>
    </lineage>
</organism>
<evidence type="ECO:0000256" key="7">
    <source>
        <dbReference type="ARBA" id="ARBA00022729"/>
    </source>
</evidence>
<feature type="binding site" evidence="14">
    <location>
        <position position="217"/>
    </location>
    <ligand>
        <name>substrate</name>
    </ligand>
</feature>
<dbReference type="InterPro" id="IPR018044">
    <property type="entry name" value="Peptidase_S11"/>
</dbReference>
<keyword evidence="9" id="KW-0133">Cell shape</keyword>
<evidence type="ECO:0000256" key="10">
    <source>
        <dbReference type="ARBA" id="ARBA00022984"/>
    </source>
</evidence>
<feature type="active site" description="Proton acceptor" evidence="13">
    <location>
        <position position="58"/>
    </location>
</feature>
<dbReference type="OrthoDB" id="9795979at2"/>
<evidence type="ECO:0000256" key="9">
    <source>
        <dbReference type="ARBA" id="ARBA00022960"/>
    </source>
</evidence>
<dbReference type="InterPro" id="IPR012907">
    <property type="entry name" value="Peptidase_S11_C"/>
</dbReference>
<comment type="function">
    <text evidence="1">Removes C-terminal D-alanyl residues from sugar-peptide cell wall precursors.</text>
</comment>
<keyword evidence="5" id="KW-0121">Carboxypeptidase</keyword>
<evidence type="ECO:0000256" key="8">
    <source>
        <dbReference type="ARBA" id="ARBA00022801"/>
    </source>
</evidence>
<feature type="active site" description="Acyl-ester intermediate" evidence="13">
    <location>
        <position position="55"/>
    </location>
</feature>
<dbReference type="RefSeq" id="WP_094269663.1">
    <property type="nucleotide sequence ID" value="NZ_NOIH01000035.1"/>
</dbReference>
<keyword evidence="6" id="KW-0645">Protease</keyword>
<keyword evidence="7 16" id="KW-0732">Signal</keyword>
<dbReference type="Proteomes" id="UP000215181">
    <property type="component" value="Unassembled WGS sequence"/>
</dbReference>
<dbReference type="InterPro" id="IPR037167">
    <property type="entry name" value="Peptidase_S11_C_sf"/>
</dbReference>
<dbReference type="Gene3D" id="2.60.410.10">
    <property type="entry name" value="D-Ala-D-Ala carboxypeptidase, C-terminal domain"/>
    <property type="match status" value="1"/>
</dbReference>
<evidence type="ECO:0000256" key="13">
    <source>
        <dbReference type="PIRSR" id="PIRSR618044-1"/>
    </source>
</evidence>
<feature type="signal peptide" evidence="16">
    <location>
        <begin position="1"/>
        <end position="18"/>
    </location>
</feature>
<feature type="chain" id="PRO_5012511627" description="serine-type D-Ala-D-Ala carboxypeptidase" evidence="16">
    <location>
        <begin position="19"/>
        <end position="375"/>
    </location>
</feature>
<accession>A0A235EU01</accession>
<evidence type="ECO:0000256" key="1">
    <source>
        <dbReference type="ARBA" id="ARBA00003217"/>
    </source>
</evidence>